<dbReference type="CDD" id="cd08022">
    <property type="entry name" value="M28_PSMA_like"/>
    <property type="match status" value="1"/>
</dbReference>
<evidence type="ECO:0000256" key="14">
    <source>
        <dbReference type="ARBA" id="ARBA00022997"/>
    </source>
</evidence>
<keyword evidence="11" id="KW-0862">Zinc</keyword>
<keyword evidence="16" id="KW-0472">Membrane</keyword>
<keyword evidence="17" id="KW-0325">Glycoprotein</keyword>
<dbReference type="Pfam" id="PF04253">
    <property type="entry name" value="TFR_dimer"/>
    <property type="match status" value="1"/>
</dbReference>
<dbReference type="Pfam" id="PF02225">
    <property type="entry name" value="PA"/>
    <property type="match status" value="1"/>
</dbReference>
<dbReference type="CDD" id="cd02121">
    <property type="entry name" value="PA_GCPII_like"/>
    <property type="match status" value="1"/>
</dbReference>
<comment type="catalytic activity">
    <reaction evidence="19">
        <text>Release of an unsubstituted, C-terminal glutamyl residue, typically from Ac-Asp-Glu or folylpoly-gamma-glutamates.</text>
        <dbReference type="EC" id="3.4.17.21"/>
    </reaction>
</comment>
<dbReference type="GO" id="GO:0046872">
    <property type="term" value="F:metal ion binding"/>
    <property type="evidence" value="ECO:0007669"/>
    <property type="project" value="UniProtKB-KW"/>
</dbReference>
<name>A0A9L0RLJ9_HORSE</name>
<evidence type="ECO:0000256" key="19">
    <source>
        <dbReference type="ARBA" id="ARBA00052003"/>
    </source>
</evidence>
<protein>
    <recommendedName>
        <fullName evidence="22">N-acetylated-alpha-linked acidic dipeptidase 2</fullName>
        <ecNumber evidence="21">3.4.17.21</ecNumber>
    </recommendedName>
    <alternativeName>
        <fullName evidence="24">Glutamate carboxypeptidase III</fullName>
    </alternativeName>
    <alternativeName>
        <fullName evidence="23">N-acetylated-alpha-linked acidic dipeptidase II</fullName>
    </alternativeName>
</protein>
<comment type="subcellular location">
    <subcellularLocation>
        <location evidence="2">Cell membrane</location>
        <topology evidence="2">Single-pass type II membrane protein</topology>
    </subcellularLocation>
</comment>
<dbReference type="GO" id="GO:0004181">
    <property type="term" value="F:metallocarboxypeptidase activity"/>
    <property type="evidence" value="ECO:0007669"/>
    <property type="project" value="UniProtKB-EC"/>
</dbReference>
<evidence type="ECO:0000256" key="15">
    <source>
        <dbReference type="ARBA" id="ARBA00023049"/>
    </source>
</evidence>
<dbReference type="GeneTree" id="ENSGT01030000234598"/>
<dbReference type="Gene3D" id="3.40.630.10">
    <property type="entry name" value="Zn peptidases"/>
    <property type="match status" value="1"/>
</dbReference>
<evidence type="ECO:0000256" key="6">
    <source>
        <dbReference type="ARBA" id="ARBA00022645"/>
    </source>
</evidence>
<keyword evidence="9" id="KW-0479">Metal-binding</keyword>
<comment type="subunit">
    <text evidence="4">Homodimer.</text>
</comment>
<evidence type="ECO:0000313" key="28">
    <source>
        <dbReference type="Ensembl" id="ENSECAP00000064782.1"/>
    </source>
</evidence>
<dbReference type="EC" id="3.4.17.21" evidence="21"/>
<keyword evidence="18" id="KW-0511">Multifunctional enzyme</keyword>
<keyword evidence="14" id="KW-0224">Dipeptidase</keyword>
<dbReference type="FunFam" id="1.20.930.40:FF:000001">
    <property type="entry name" value="N-acetylated-alpha-linked acidic dipeptidase 2"/>
    <property type="match status" value="1"/>
</dbReference>
<feature type="domain" description="Transferrin receptor-like dimerisation" evidence="26">
    <location>
        <begin position="447"/>
        <end position="553"/>
    </location>
</feature>
<keyword evidence="13" id="KW-1133">Transmembrane helix</keyword>
<evidence type="ECO:0000256" key="24">
    <source>
        <dbReference type="ARBA" id="ARBA00080488"/>
    </source>
</evidence>
<reference evidence="28" key="1">
    <citation type="journal article" date="2009" name="Science">
        <title>Genome sequence, comparative analysis, and population genetics of the domestic horse.</title>
        <authorList>
            <consortium name="Broad Institute Genome Sequencing Platform"/>
            <consortium name="Broad Institute Whole Genome Assembly Team"/>
            <person name="Wade C.M."/>
            <person name="Giulotto E."/>
            <person name="Sigurdsson S."/>
            <person name="Zoli M."/>
            <person name="Gnerre S."/>
            <person name="Imsland F."/>
            <person name="Lear T.L."/>
            <person name="Adelson D.L."/>
            <person name="Bailey E."/>
            <person name="Bellone R.R."/>
            <person name="Bloecker H."/>
            <person name="Distl O."/>
            <person name="Edgar R.C."/>
            <person name="Garber M."/>
            <person name="Leeb T."/>
            <person name="Mauceli E."/>
            <person name="MacLeod J.N."/>
            <person name="Penedo M.C.T."/>
            <person name="Raison J.M."/>
            <person name="Sharpe T."/>
            <person name="Vogel J."/>
            <person name="Andersson L."/>
            <person name="Antczak D.F."/>
            <person name="Biagi T."/>
            <person name="Binns M.M."/>
            <person name="Chowdhary B.P."/>
            <person name="Coleman S.J."/>
            <person name="Della Valle G."/>
            <person name="Fryc S."/>
            <person name="Guerin G."/>
            <person name="Hasegawa T."/>
            <person name="Hill E.W."/>
            <person name="Jurka J."/>
            <person name="Kiialainen A."/>
            <person name="Lindgren G."/>
            <person name="Liu J."/>
            <person name="Magnani E."/>
            <person name="Mickelson J.R."/>
            <person name="Murray J."/>
            <person name="Nergadze S.G."/>
            <person name="Onofrio R."/>
            <person name="Pedroni S."/>
            <person name="Piras M.F."/>
            <person name="Raudsepp T."/>
            <person name="Rocchi M."/>
            <person name="Roeed K.H."/>
            <person name="Ryder O.A."/>
            <person name="Searle S."/>
            <person name="Skow L."/>
            <person name="Swinburne J.E."/>
            <person name="Syvaenen A.C."/>
            <person name="Tozaki T."/>
            <person name="Valberg S.J."/>
            <person name="Vaudin M."/>
            <person name="White J.R."/>
            <person name="Zody M.C."/>
            <person name="Lander E.S."/>
            <person name="Lindblad-Toh K."/>
        </authorList>
    </citation>
    <scope>NUCLEOTIDE SEQUENCE [LARGE SCALE GENOMIC DNA]</scope>
    <source>
        <strain evidence="28">Thoroughbred</strain>
    </source>
</reference>
<keyword evidence="10" id="KW-0378">Hydrolase</keyword>
<feature type="domain" description="Peptidase M28" evidence="27">
    <location>
        <begin position="181"/>
        <end position="384"/>
    </location>
</feature>
<organism evidence="28 29">
    <name type="scientific">Equus caballus</name>
    <name type="common">Horse</name>
    <dbReference type="NCBI Taxonomy" id="9796"/>
    <lineage>
        <taxon>Eukaryota</taxon>
        <taxon>Metazoa</taxon>
        <taxon>Chordata</taxon>
        <taxon>Craniata</taxon>
        <taxon>Vertebrata</taxon>
        <taxon>Euteleostomi</taxon>
        <taxon>Mammalia</taxon>
        <taxon>Eutheria</taxon>
        <taxon>Laurasiatheria</taxon>
        <taxon>Perissodactyla</taxon>
        <taxon>Equidae</taxon>
        <taxon>Equus</taxon>
    </lineage>
</organism>
<evidence type="ECO:0000259" key="26">
    <source>
        <dbReference type="Pfam" id="PF04253"/>
    </source>
</evidence>
<dbReference type="SUPFAM" id="SSF52025">
    <property type="entry name" value="PA domain"/>
    <property type="match status" value="1"/>
</dbReference>
<dbReference type="FunFam" id="3.40.630.10:FF:000291">
    <property type="entry name" value="N-acetylated alpha-linked acidic dipeptidase 2"/>
    <property type="match status" value="1"/>
</dbReference>
<evidence type="ECO:0000256" key="12">
    <source>
        <dbReference type="ARBA" id="ARBA00022968"/>
    </source>
</evidence>
<dbReference type="InterPro" id="IPR039373">
    <property type="entry name" value="Peptidase_M28B"/>
</dbReference>
<reference evidence="28" key="3">
    <citation type="submission" date="2025-09" db="UniProtKB">
        <authorList>
            <consortium name="Ensembl"/>
        </authorList>
    </citation>
    <scope>IDENTIFICATION</scope>
    <source>
        <strain evidence="28">Thoroughbred</strain>
    </source>
</reference>
<dbReference type="Ensembl" id="ENSECAT00000142110.1">
    <property type="protein sequence ID" value="ENSECAP00000064782.1"/>
    <property type="gene ID" value="ENSECAG00000032186.3"/>
</dbReference>
<dbReference type="InterPro" id="IPR007365">
    <property type="entry name" value="TFR-like_dimer_dom"/>
</dbReference>
<keyword evidence="7" id="KW-0645">Protease</keyword>
<feature type="domain" description="PA" evidence="25">
    <location>
        <begin position="29"/>
        <end position="116"/>
    </location>
</feature>
<evidence type="ECO:0000256" key="2">
    <source>
        <dbReference type="ARBA" id="ARBA00004401"/>
    </source>
</evidence>
<evidence type="ECO:0000256" key="7">
    <source>
        <dbReference type="ARBA" id="ARBA00022670"/>
    </source>
</evidence>
<evidence type="ECO:0000256" key="5">
    <source>
        <dbReference type="ARBA" id="ARBA00022475"/>
    </source>
</evidence>
<accession>A0A9L0RLJ9</accession>
<keyword evidence="8" id="KW-0812">Transmembrane</keyword>
<evidence type="ECO:0000256" key="3">
    <source>
        <dbReference type="ARBA" id="ARBA00005634"/>
    </source>
</evidence>
<evidence type="ECO:0000256" key="16">
    <source>
        <dbReference type="ARBA" id="ARBA00023136"/>
    </source>
</evidence>
<comment type="function">
    <text evidence="20">Has N-acetylated-alpha-linked-acidic dipeptidase (NAALADase) activity. Also exhibits a dipeptidyl-peptidase IV type activity. Inactivates the peptide neurotransmitter N-acetylaspartylglutamate.</text>
</comment>
<dbReference type="InterPro" id="IPR036757">
    <property type="entry name" value="TFR-like_dimer_dom_sf"/>
</dbReference>
<evidence type="ECO:0000256" key="17">
    <source>
        <dbReference type="ARBA" id="ARBA00023180"/>
    </source>
</evidence>
<dbReference type="InterPro" id="IPR007484">
    <property type="entry name" value="Peptidase_M28"/>
</dbReference>
<keyword evidence="29" id="KW-1185">Reference proteome</keyword>
<evidence type="ECO:0000256" key="18">
    <source>
        <dbReference type="ARBA" id="ARBA00023268"/>
    </source>
</evidence>
<dbReference type="Gene3D" id="1.20.930.40">
    <property type="entry name" value="Transferrin receptor-like, dimerisation domain"/>
    <property type="match status" value="1"/>
</dbReference>
<evidence type="ECO:0000256" key="4">
    <source>
        <dbReference type="ARBA" id="ARBA00011738"/>
    </source>
</evidence>
<dbReference type="Gene3D" id="3.50.30.30">
    <property type="match status" value="1"/>
</dbReference>
<dbReference type="InterPro" id="IPR003137">
    <property type="entry name" value="PA_domain"/>
</dbReference>
<dbReference type="Pfam" id="PF04389">
    <property type="entry name" value="Peptidase_M28"/>
    <property type="match status" value="1"/>
</dbReference>
<dbReference type="GO" id="GO:0005886">
    <property type="term" value="C:plasma membrane"/>
    <property type="evidence" value="ECO:0007669"/>
    <property type="project" value="UniProtKB-SubCell"/>
</dbReference>
<dbReference type="PANTHER" id="PTHR10404">
    <property type="entry name" value="N-ACETYLATED-ALPHA-LINKED ACIDIC DIPEPTIDASE"/>
    <property type="match status" value="1"/>
</dbReference>
<dbReference type="GO" id="GO:0006508">
    <property type="term" value="P:proteolysis"/>
    <property type="evidence" value="ECO:0007669"/>
    <property type="project" value="UniProtKB-KW"/>
</dbReference>
<evidence type="ECO:0000256" key="1">
    <source>
        <dbReference type="ARBA" id="ARBA00001947"/>
    </source>
</evidence>
<evidence type="ECO:0000256" key="20">
    <source>
        <dbReference type="ARBA" id="ARBA00057657"/>
    </source>
</evidence>
<sequence>MLHPEYGYENVTNIVPPYNAFSAQGTPEGDLIYVNYARTEDFFKLEREMSINCTGKIVIARYGKIFRGNKVKNAMLAGAIGIILYSDPADYFAPGVQPYPKGWNLPGTAAQRGNVLNLNGAGDPLTPGYPAKEYTFRLDVEEGVGIPKIPVHPIGYNDAEILLRKVRMHVHNTNKITRIYNVIGTIRGSVEPDRYVILGGHRDSWVFGAIDPTSGTAVLQEIVQSFGKLMSKGWKPRRTIIFASWDAEEFGLLGSTEWAEENAKTLQERSIAYINSDSSIEGNYTLRVDCTPLLYQLVYQLTKEISSPDDGFENKSLYESWLEKDPSSENKNFPRINKLGSGSDFEAYFQRLGIASGRARYTKNRKTDKYSSYPVYHTIYETFELVENFYDPTFKKQLSVAQLRGALVYELADSKIIPFNIQDYAKALKNYATSIYNLSKKHDQQLRDHGVSFGKKWAGGQIFIIFDPIAVRIMNDQLMLLERAFIDPLGLPGRHIIFAPSSHNKYAGESFPGIYDAMFDIENKADPRSAWTEVKKHISVAAFTIQAAAGTLKEVL</sequence>
<comment type="cofactor">
    <cofactor evidence="1">
        <name>Zn(2+)</name>
        <dbReference type="ChEBI" id="CHEBI:29105"/>
    </cofactor>
</comment>
<dbReference type="Proteomes" id="UP000002281">
    <property type="component" value="Unplaced"/>
</dbReference>
<dbReference type="SUPFAM" id="SSF47672">
    <property type="entry name" value="Transferrin receptor-like dimerisation domain"/>
    <property type="match status" value="1"/>
</dbReference>
<evidence type="ECO:0000256" key="9">
    <source>
        <dbReference type="ARBA" id="ARBA00022723"/>
    </source>
</evidence>
<evidence type="ECO:0000256" key="13">
    <source>
        <dbReference type="ARBA" id="ARBA00022989"/>
    </source>
</evidence>
<comment type="similarity">
    <text evidence="3">Belongs to the peptidase M28 family. M28B subfamily.</text>
</comment>
<evidence type="ECO:0000259" key="27">
    <source>
        <dbReference type="Pfam" id="PF04389"/>
    </source>
</evidence>
<keyword evidence="15" id="KW-0482">Metalloprotease</keyword>
<keyword evidence="12" id="KW-0735">Signal-anchor</keyword>
<proteinExistence type="inferred from homology"/>
<evidence type="ECO:0000256" key="8">
    <source>
        <dbReference type="ARBA" id="ARBA00022692"/>
    </source>
</evidence>
<evidence type="ECO:0000256" key="10">
    <source>
        <dbReference type="ARBA" id="ARBA00022801"/>
    </source>
</evidence>
<evidence type="ECO:0000256" key="11">
    <source>
        <dbReference type="ARBA" id="ARBA00022833"/>
    </source>
</evidence>
<evidence type="ECO:0000313" key="29">
    <source>
        <dbReference type="Proteomes" id="UP000002281"/>
    </source>
</evidence>
<dbReference type="PANTHER" id="PTHR10404:SF38">
    <property type="entry name" value="N-ACETYLATED-ALPHA-LINKED ACIDIC DIPEPTIDASE 2"/>
    <property type="match status" value="1"/>
</dbReference>
<dbReference type="AlphaFoldDB" id="A0A9L0RLJ9"/>
<keyword evidence="5" id="KW-1003">Cell membrane</keyword>
<dbReference type="SUPFAM" id="SSF53187">
    <property type="entry name" value="Zn-dependent exopeptidases"/>
    <property type="match status" value="1"/>
</dbReference>
<dbReference type="InterPro" id="IPR046450">
    <property type="entry name" value="PA_dom_sf"/>
</dbReference>
<evidence type="ECO:0000256" key="21">
    <source>
        <dbReference type="ARBA" id="ARBA00066561"/>
    </source>
</evidence>
<keyword evidence="6" id="KW-0121">Carboxypeptidase</keyword>
<evidence type="ECO:0000259" key="25">
    <source>
        <dbReference type="Pfam" id="PF02225"/>
    </source>
</evidence>
<dbReference type="FunFam" id="3.50.30.30:FF:000002">
    <property type="entry name" value="N-acetylated-alpha-linked acidic dipeptidase 2"/>
    <property type="match status" value="1"/>
</dbReference>
<evidence type="ECO:0000256" key="22">
    <source>
        <dbReference type="ARBA" id="ARBA00074549"/>
    </source>
</evidence>
<reference evidence="28" key="2">
    <citation type="submission" date="2025-08" db="UniProtKB">
        <authorList>
            <consortium name="Ensembl"/>
        </authorList>
    </citation>
    <scope>IDENTIFICATION</scope>
    <source>
        <strain evidence="28">Thoroughbred</strain>
    </source>
</reference>
<dbReference type="GO" id="GO:0016805">
    <property type="term" value="F:dipeptidase activity"/>
    <property type="evidence" value="ECO:0007669"/>
    <property type="project" value="UniProtKB-KW"/>
</dbReference>
<evidence type="ECO:0000256" key="23">
    <source>
        <dbReference type="ARBA" id="ARBA00079476"/>
    </source>
</evidence>